<accession>A0ABW7APE3</accession>
<comment type="caution">
    <text evidence="2">The sequence shown here is derived from an EMBL/GenBank/DDBJ whole genome shotgun (WGS) entry which is preliminary data.</text>
</comment>
<reference evidence="2 3" key="1">
    <citation type="submission" date="2024-10" db="EMBL/GenBank/DDBJ databases">
        <authorList>
            <person name="Topkara A.R."/>
            <person name="Saygin H."/>
        </authorList>
    </citation>
    <scope>NUCLEOTIDE SEQUENCE [LARGE SCALE GENOMIC DNA]</scope>
    <source>
        <strain evidence="2 3">M3C6</strain>
    </source>
</reference>
<protein>
    <submittedName>
        <fullName evidence="2">Recombinase family protein</fullName>
    </submittedName>
</protein>
<dbReference type="Gene3D" id="3.40.50.1390">
    <property type="entry name" value="Resolvase, N-terminal catalytic domain"/>
    <property type="match status" value="1"/>
</dbReference>
<evidence type="ECO:0000313" key="3">
    <source>
        <dbReference type="Proteomes" id="UP001603978"/>
    </source>
</evidence>
<dbReference type="InterPro" id="IPR006119">
    <property type="entry name" value="Resolv_N"/>
</dbReference>
<feature type="domain" description="Recombinase" evidence="1">
    <location>
        <begin position="165"/>
        <end position="326"/>
    </location>
</feature>
<name>A0ABW7APE3_9ACTN</name>
<sequence>MTIRFGFYGRVSTEDNQDPEASRAWQLHRARALIDSRGGEIVAEFFDVDKSRSIPWQLRPHAAALIEELKDPQRGFDAVVIGEPQRAFYGNQYSLTFPLSEHFGVPLWVPEVGGPIDPVNEAHDMIMGVFGGLSKGERNRIKIRVRAAMAAITATEGRFLGGRPPYGYTLQDAGPHPNPSKAADGRRLRRLVADPVTSRVVRWIYSEFLKGRGYLDIAEELTLQGILSPSASDPGRNKHRDQAAWSKYAVRVILTNPRYTGHQVWNRQRKDEVLLDVENVALGTTTKQRWNTKDQWIWSEHPVHDAIVSVEEYQRVQEFLSKRANGQFSHRPHPTRRPYAFRGVLFCGYCERRMQGNWNNRQAYYRCRFPAQYAITNDLDHPKVVYLREAEILDEVDGWLATAFGPNTLEHTIAAMAEHAIDPNEAALIGLRKRLSKCDRKLLQYRSALDAGGDPIEISSWINETKSERARLEGELKAVPTAQRITIVEIRSMIEEVGDLVRLVADADPDDKAELYTQLGLKLTYYPEKQYVEARVEPEPPHVRSVCVRGGTRTNCTWLHADHAVPAGAGVGCPDLSGHGPK</sequence>
<dbReference type="InterPro" id="IPR036162">
    <property type="entry name" value="Resolvase-like_N_sf"/>
</dbReference>
<proteinExistence type="predicted"/>
<evidence type="ECO:0000313" key="2">
    <source>
        <dbReference type="EMBL" id="MFG1709287.1"/>
    </source>
</evidence>
<dbReference type="Gene3D" id="3.90.1750.20">
    <property type="entry name" value="Putative Large Serine Recombinase, Chain B, Domain 2"/>
    <property type="match status" value="1"/>
</dbReference>
<gene>
    <name evidence="2" type="ORF">ACFLIM_39455</name>
</gene>
<dbReference type="Pfam" id="PF07508">
    <property type="entry name" value="Recombinase"/>
    <property type="match status" value="1"/>
</dbReference>
<dbReference type="InterPro" id="IPR038109">
    <property type="entry name" value="DNA_bind_recomb_sf"/>
</dbReference>
<dbReference type="EMBL" id="JBICRM010000035">
    <property type="protein sequence ID" value="MFG1709287.1"/>
    <property type="molecule type" value="Genomic_DNA"/>
</dbReference>
<dbReference type="PANTHER" id="PTHR30461:SF23">
    <property type="entry name" value="DNA RECOMBINASE-RELATED"/>
    <property type="match status" value="1"/>
</dbReference>
<dbReference type="CDD" id="cd00338">
    <property type="entry name" value="Ser_Recombinase"/>
    <property type="match status" value="1"/>
</dbReference>
<organism evidence="2 3">
    <name type="scientific">Nonomuraea marmarensis</name>
    <dbReference type="NCBI Taxonomy" id="3351344"/>
    <lineage>
        <taxon>Bacteria</taxon>
        <taxon>Bacillati</taxon>
        <taxon>Actinomycetota</taxon>
        <taxon>Actinomycetes</taxon>
        <taxon>Streptosporangiales</taxon>
        <taxon>Streptosporangiaceae</taxon>
        <taxon>Nonomuraea</taxon>
    </lineage>
</organism>
<dbReference type="InterPro" id="IPR050639">
    <property type="entry name" value="SSR_resolvase"/>
</dbReference>
<dbReference type="Pfam" id="PF00239">
    <property type="entry name" value="Resolvase"/>
    <property type="match status" value="1"/>
</dbReference>
<dbReference type="PROSITE" id="PS51737">
    <property type="entry name" value="RECOMBINASE_DNA_BIND"/>
    <property type="match status" value="1"/>
</dbReference>
<dbReference type="RefSeq" id="WP_393173919.1">
    <property type="nucleotide sequence ID" value="NZ_JBICRM010000035.1"/>
</dbReference>
<dbReference type="PANTHER" id="PTHR30461">
    <property type="entry name" value="DNA-INVERTASE FROM LAMBDOID PROPHAGE"/>
    <property type="match status" value="1"/>
</dbReference>
<dbReference type="InterPro" id="IPR025827">
    <property type="entry name" value="Zn_ribbon_recom_dom"/>
</dbReference>
<dbReference type="Proteomes" id="UP001603978">
    <property type="component" value="Unassembled WGS sequence"/>
</dbReference>
<keyword evidence="3" id="KW-1185">Reference proteome</keyword>
<dbReference type="Pfam" id="PF13408">
    <property type="entry name" value="Zn_ribbon_recom"/>
    <property type="match status" value="1"/>
</dbReference>
<dbReference type="SUPFAM" id="SSF53041">
    <property type="entry name" value="Resolvase-like"/>
    <property type="match status" value="1"/>
</dbReference>
<evidence type="ECO:0000259" key="1">
    <source>
        <dbReference type="PROSITE" id="PS51737"/>
    </source>
</evidence>
<dbReference type="SMART" id="SM00857">
    <property type="entry name" value="Resolvase"/>
    <property type="match status" value="1"/>
</dbReference>
<dbReference type="InterPro" id="IPR011109">
    <property type="entry name" value="DNA_bind_recombinase_dom"/>
</dbReference>